<evidence type="ECO:0000256" key="9">
    <source>
        <dbReference type="ARBA" id="ARBA00023163"/>
    </source>
</evidence>
<evidence type="ECO:0000313" key="13">
    <source>
        <dbReference type="Proteomes" id="UP000829542"/>
    </source>
</evidence>
<dbReference type="EMBL" id="CP093379">
    <property type="protein sequence ID" value="UNM97338.1"/>
    <property type="molecule type" value="Genomic_DNA"/>
</dbReference>
<dbReference type="InterPro" id="IPR015424">
    <property type="entry name" value="PyrdxlP-dep_Trfase"/>
</dbReference>
<sequence>MTLYEKIANQISEMIHTGVLKQSEKLPSLRKASQIYGVSPATVQQAYFLLETQGVIYAKERSGFYINPAFKASESVDTPITKFSQNAVDFVEDLLQNHSLSPQPYAAPLSETSSAIIAKPIKEQDIEMSDFIFSILESHKDASHIPFGSAFPSPELFPINHLTDSMAKSLTGLTHASYELVSDMPGGSRELARQIELRYRLNGLRIQRDELVITSGAMEALSLSLQATTKPGDLVAIEAPCFYAILQILERLQLKAIEIPVDMTTGMDIAYLEDTLNNFDVKAIVLMTKYQNPTGCTMPREHLVSLYDLVKAHQVPVIVDDVYSEVYYDSELPAYLKELDDEGLVLHCDSFCKSLAPGFRVGWVAAGRYAKQIERLKLMTTISPSVPSQLAISHYLKHRNYDRHLMRLRAELQKSQERMLEAIAQFFPSGVKATKPMGGYFLWVTLPKEIDALELYRRALAKHISIAPGPIFSASQEFRHHIRLNYGLKWTGELDGAMATLGQLIEALLLEAGTSTRIN</sequence>
<keyword evidence="13" id="KW-1185">Reference proteome</keyword>
<dbReference type="InterPro" id="IPR015421">
    <property type="entry name" value="PyrdxlP-dep_Trfase_major"/>
</dbReference>
<dbReference type="InterPro" id="IPR036388">
    <property type="entry name" value="WH-like_DNA-bd_sf"/>
</dbReference>
<dbReference type="SMART" id="SM00345">
    <property type="entry name" value="HTH_GNTR"/>
    <property type="match status" value="1"/>
</dbReference>
<evidence type="ECO:0000256" key="1">
    <source>
        <dbReference type="ARBA" id="ARBA00001933"/>
    </source>
</evidence>
<dbReference type="SUPFAM" id="SSF46785">
    <property type="entry name" value="Winged helix' DNA-binding domain"/>
    <property type="match status" value="1"/>
</dbReference>
<dbReference type="InterPro" id="IPR015422">
    <property type="entry name" value="PyrdxlP-dep_Trfase_small"/>
</dbReference>
<evidence type="ECO:0000256" key="6">
    <source>
        <dbReference type="ARBA" id="ARBA00022898"/>
    </source>
</evidence>
<proteinExistence type="inferred from homology"/>
<evidence type="ECO:0000256" key="8">
    <source>
        <dbReference type="ARBA" id="ARBA00023125"/>
    </source>
</evidence>
<dbReference type="Gene3D" id="3.40.640.10">
    <property type="entry name" value="Type I PLP-dependent aspartate aminotransferase-like (Major domain)"/>
    <property type="match status" value="1"/>
</dbReference>
<dbReference type="Gene3D" id="1.10.10.10">
    <property type="entry name" value="Winged helix-like DNA-binding domain superfamily/Winged helix DNA-binding domain"/>
    <property type="match status" value="1"/>
</dbReference>
<dbReference type="InterPro" id="IPR050859">
    <property type="entry name" value="Class-I_PLP-dep_aminotransf"/>
</dbReference>
<evidence type="ECO:0000256" key="2">
    <source>
        <dbReference type="ARBA" id="ARBA00005384"/>
    </source>
</evidence>
<dbReference type="RefSeq" id="WP_242152659.1">
    <property type="nucleotide sequence ID" value="NZ_CP093379.1"/>
</dbReference>
<organism evidence="12 13">
    <name type="scientific">Ignatzschineria rhizosphaerae</name>
    <dbReference type="NCBI Taxonomy" id="2923279"/>
    <lineage>
        <taxon>Bacteria</taxon>
        <taxon>Pseudomonadati</taxon>
        <taxon>Pseudomonadota</taxon>
        <taxon>Gammaproteobacteria</taxon>
        <taxon>Cardiobacteriales</taxon>
        <taxon>Ignatzschineriaceae</taxon>
        <taxon>Ignatzschineria</taxon>
    </lineage>
</organism>
<evidence type="ECO:0000256" key="4">
    <source>
        <dbReference type="ARBA" id="ARBA00022576"/>
    </source>
</evidence>
<dbReference type="GO" id="GO:0008483">
    <property type="term" value="F:transaminase activity"/>
    <property type="evidence" value="ECO:0007669"/>
    <property type="project" value="UniProtKB-KW"/>
</dbReference>
<keyword evidence="4 12" id="KW-0032">Aminotransferase</keyword>
<dbReference type="PANTHER" id="PTHR42790:SF9">
    <property type="entry name" value="GNTR FAMILY REGULATORY PROTEIN"/>
    <property type="match status" value="1"/>
</dbReference>
<dbReference type="Pfam" id="PF00155">
    <property type="entry name" value="Aminotran_1_2"/>
    <property type="match status" value="1"/>
</dbReference>
<dbReference type="InterPro" id="IPR004839">
    <property type="entry name" value="Aminotransferase_I/II_large"/>
</dbReference>
<dbReference type="CDD" id="cd00609">
    <property type="entry name" value="AAT_like"/>
    <property type="match status" value="1"/>
</dbReference>
<dbReference type="Pfam" id="PF00392">
    <property type="entry name" value="GntR"/>
    <property type="match status" value="1"/>
</dbReference>
<comment type="cofactor">
    <cofactor evidence="1">
        <name>pyridoxal 5'-phosphate</name>
        <dbReference type="ChEBI" id="CHEBI:597326"/>
    </cofactor>
</comment>
<evidence type="ECO:0000259" key="11">
    <source>
        <dbReference type="PROSITE" id="PS50949"/>
    </source>
</evidence>
<protein>
    <recommendedName>
        <fullName evidence="3">HTH-type transcriptional regulator NorG</fullName>
    </recommendedName>
</protein>
<accession>A0ABY3XBL0</accession>
<dbReference type="PANTHER" id="PTHR42790">
    <property type="entry name" value="AMINOTRANSFERASE"/>
    <property type="match status" value="1"/>
</dbReference>
<comment type="similarity">
    <text evidence="2">In the C-terminal section; belongs to the class-I pyridoxal-phosphate-dependent aminotransferase family.</text>
</comment>
<dbReference type="InterPro" id="IPR036390">
    <property type="entry name" value="WH_DNA-bd_sf"/>
</dbReference>
<feature type="domain" description="HTH gntR-type" evidence="11">
    <location>
        <begin position="1"/>
        <end position="69"/>
    </location>
</feature>
<keyword evidence="10" id="KW-0175">Coiled coil</keyword>
<dbReference type="InterPro" id="IPR000524">
    <property type="entry name" value="Tscrpt_reg_HTH_GntR"/>
</dbReference>
<dbReference type="Proteomes" id="UP000829542">
    <property type="component" value="Chromosome"/>
</dbReference>
<gene>
    <name evidence="12" type="ORF">MMG00_05690</name>
</gene>
<dbReference type="CDD" id="cd07377">
    <property type="entry name" value="WHTH_GntR"/>
    <property type="match status" value="1"/>
</dbReference>
<name>A0ABY3XBL0_9GAMM</name>
<dbReference type="PROSITE" id="PS50949">
    <property type="entry name" value="HTH_GNTR"/>
    <property type="match status" value="1"/>
</dbReference>
<keyword evidence="9" id="KW-0804">Transcription</keyword>
<evidence type="ECO:0000313" key="12">
    <source>
        <dbReference type="EMBL" id="UNM97338.1"/>
    </source>
</evidence>
<evidence type="ECO:0000256" key="7">
    <source>
        <dbReference type="ARBA" id="ARBA00023015"/>
    </source>
</evidence>
<keyword evidence="8" id="KW-0238">DNA-binding</keyword>
<evidence type="ECO:0000256" key="5">
    <source>
        <dbReference type="ARBA" id="ARBA00022679"/>
    </source>
</evidence>
<feature type="coiled-coil region" evidence="10">
    <location>
        <begin position="398"/>
        <end position="425"/>
    </location>
</feature>
<dbReference type="SUPFAM" id="SSF53383">
    <property type="entry name" value="PLP-dependent transferases"/>
    <property type="match status" value="1"/>
</dbReference>
<keyword evidence="6" id="KW-0663">Pyridoxal phosphate</keyword>
<keyword evidence="7" id="KW-0805">Transcription regulation</keyword>
<keyword evidence="5" id="KW-0808">Transferase</keyword>
<dbReference type="Gene3D" id="3.90.1150.10">
    <property type="entry name" value="Aspartate Aminotransferase, domain 1"/>
    <property type="match status" value="1"/>
</dbReference>
<evidence type="ECO:0000256" key="10">
    <source>
        <dbReference type="SAM" id="Coils"/>
    </source>
</evidence>
<reference evidence="12 13" key="1">
    <citation type="submission" date="2022-03" db="EMBL/GenBank/DDBJ databases">
        <title>Ignatzschineria rhizosphaerae HR5S32.</title>
        <authorList>
            <person name="Sun J.Q."/>
            <person name="Feng J.Y."/>
        </authorList>
    </citation>
    <scope>NUCLEOTIDE SEQUENCE [LARGE SCALE GENOMIC DNA]</scope>
    <source>
        <strain evidence="12 13">HR5S32</strain>
    </source>
</reference>
<evidence type="ECO:0000256" key="3">
    <source>
        <dbReference type="ARBA" id="ARBA00015123"/>
    </source>
</evidence>